<evidence type="ECO:0000256" key="1">
    <source>
        <dbReference type="SAM" id="MobiDB-lite"/>
    </source>
</evidence>
<evidence type="ECO:0000313" key="3">
    <source>
        <dbReference type="EMBL" id="KAJ3689097.1"/>
    </source>
</evidence>
<keyword evidence="4" id="KW-1185">Reference proteome</keyword>
<evidence type="ECO:0000313" key="4">
    <source>
        <dbReference type="Proteomes" id="UP001210211"/>
    </source>
</evidence>
<dbReference type="Pfam" id="PF07714">
    <property type="entry name" value="PK_Tyr_Ser-Thr"/>
    <property type="match status" value="1"/>
</dbReference>
<dbReference type="Gene3D" id="1.10.510.10">
    <property type="entry name" value="Transferase(Phosphotransferase) domain 1"/>
    <property type="match status" value="1"/>
</dbReference>
<dbReference type="GO" id="GO:0004672">
    <property type="term" value="F:protein kinase activity"/>
    <property type="evidence" value="ECO:0007669"/>
    <property type="project" value="InterPro"/>
</dbReference>
<accession>A0AAD5Z8Y6</accession>
<feature type="region of interest" description="Disordered" evidence="1">
    <location>
        <begin position="1"/>
        <end position="66"/>
    </location>
</feature>
<reference evidence="3 4" key="1">
    <citation type="journal article" date="2022" name="Cell">
        <title>Repeat-based holocentromeres influence genome architecture and karyotype evolution.</title>
        <authorList>
            <person name="Hofstatter P.G."/>
            <person name="Thangavel G."/>
            <person name="Lux T."/>
            <person name="Neumann P."/>
            <person name="Vondrak T."/>
            <person name="Novak P."/>
            <person name="Zhang M."/>
            <person name="Costa L."/>
            <person name="Castellani M."/>
            <person name="Scott A."/>
            <person name="Toegelov H."/>
            <person name="Fuchs J."/>
            <person name="Mata-Sucre Y."/>
            <person name="Dias Y."/>
            <person name="Vanzela A.L.L."/>
            <person name="Huettel B."/>
            <person name="Almeida C.C.S."/>
            <person name="Simkova H."/>
            <person name="Souza G."/>
            <person name="Pedrosa-Harand A."/>
            <person name="Macas J."/>
            <person name="Mayer K.F.X."/>
            <person name="Houben A."/>
            <person name="Marques A."/>
        </authorList>
    </citation>
    <scope>NUCLEOTIDE SEQUENCE [LARGE SCALE GENOMIC DNA]</scope>
    <source>
        <strain evidence="3">RhyTen1mFocal</strain>
    </source>
</reference>
<protein>
    <recommendedName>
        <fullName evidence="2">Protein kinase domain-containing protein</fullName>
    </recommendedName>
</protein>
<feature type="compositionally biased region" description="Polar residues" evidence="1">
    <location>
        <begin position="1"/>
        <end position="10"/>
    </location>
</feature>
<dbReference type="SUPFAM" id="SSF56112">
    <property type="entry name" value="Protein kinase-like (PK-like)"/>
    <property type="match status" value="1"/>
</dbReference>
<organism evidence="3 4">
    <name type="scientific">Rhynchospora tenuis</name>
    <dbReference type="NCBI Taxonomy" id="198213"/>
    <lineage>
        <taxon>Eukaryota</taxon>
        <taxon>Viridiplantae</taxon>
        <taxon>Streptophyta</taxon>
        <taxon>Embryophyta</taxon>
        <taxon>Tracheophyta</taxon>
        <taxon>Spermatophyta</taxon>
        <taxon>Magnoliopsida</taxon>
        <taxon>Liliopsida</taxon>
        <taxon>Poales</taxon>
        <taxon>Cyperaceae</taxon>
        <taxon>Cyperoideae</taxon>
        <taxon>Rhynchosporeae</taxon>
        <taxon>Rhynchospora</taxon>
    </lineage>
</organism>
<dbReference type="GO" id="GO:0005524">
    <property type="term" value="F:ATP binding"/>
    <property type="evidence" value="ECO:0007669"/>
    <property type="project" value="InterPro"/>
</dbReference>
<name>A0AAD5Z8Y6_9POAL</name>
<dbReference type="PANTHER" id="PTHR46863">
    <property type="entry name" value="OS09G0572100 PROTEIN"/>
    <property type="match status" value="1"/>
</dbReference>
<dbReference type="InterPro" id="IPR000719">
    <property type="entry name" value="Prot_kinase_dom"/>
</dbReference>
<feature type="domain" description="Protein kinase" evidence="2">
    <location>
        <begin position="76"/>
        <end position="384"/>
    </location>
</feature>
<dbReference type="AlphaFoldDB" id="A0AAD5Z8Y6"/>
<proteinExistence type="predicted"/>
<gene>
    <name evidence="3" type="ORF">LUZ61_018261</name>
</gene>
<evidence type="ECO:0000259" key="2">
    <source>
        <dbReference type="PROSITE" id="PS50011"/>
    </source>
</evidence>
<comment type="caution">
    <text evidence="3">The sequence shown here is derived from an EMBL/GenBank/DDBJ whole genome shotgun (WGS) entry which is preliminary data.</text>
</comment>
<dbReference type="PROSITE" id="PS50011">
    <property type="entry name" value="PROTEIN_KINASE_DOM"/>
    <property type="match status" value="1"/>
</dbReference>
<dbReference type="Proteomes" id="UP001210211">
    <property type="component" value="Unassembled WGS sequence"/>
</dbReference>
<dbReference type="InterPro" id="IPR011009">
    <property type="entry name" value="Kinase-like_dom_sf"/>
</dbReference>
<sequence>MCKSKSSTMATTPKPRSSRSSRSSRSLPTTPTTTSTPSFLYNQQFPSSTPPATATGNSTASSGTTTSSSLSATLSYLRDSLPCLVSFSDLSTATNHFLSGRLSSTSWRCSILNHDAVVFQRTFRLPLHSDPTAFVSGLLSNLGKSHHAALARLLGASIAGGGDHIYLIYEFIPGASLSDLLRNPKNPNFTPLSTWMSRIQIVADLSDGLEYIHSQSGTIHNRIKSSAIIVTDPGLRAKICHFGSADLSGLLEENKLARGQKRIEGTRGYMAPEIISGGNVSQQSDVYAFGVVLLELISGEEPMKFKFNKTSKEFERISLIETANKAVEEGVEGVRKWVDSRLRDSYPVEAAERLITVALRCVDADPETRPDMTSVAVKISKIYLESKVWAERVQPVTDFSVSIAPR</sequence>
<dbReference type="PANTHER" id="PTHR46863:SF1">
    <property type="entry name" value="PROTEIN KINASE SUPERFAMILY PROTEIN"/>
    <property type="match status" value="1"/>
</dbReference>
<feature type="compositionally biased region" description="Low complexity" evidence="1">
    <location>
        <begin position="11"/>
        <end position="38"/>
    </location>
</feature>
<feature type="compositionally biased region" description="Low complexity" evidence="1">
    <location>
        <begin position="50"/>
        <end position="66"/>
    </location>
</feature>
<dbReference type="EMBL" id="JAMRDG010000002">
    <property type="protein sequence ID" value="KAJ3689097.1"/>
    <property type="molecule type" value="Genomic_DNA"/>
</dbReference>
<dbReference type="InterPro" id="IPR001245">
    <property type="entry name" value="Ser-Thr/Tyr_kinase_cat_dom"/>
</dbReference>